<dbReference type="Gene3D" id="3.40.1450.10">
    <property type="entry name" value="BPG-independent phosphoglycerate mutase, domain B"/>
    <property type="match status" value="1"/>
</dbReference>
<evidence type="ECO:0000313" key="4">
    <source>
        <dbReference type="Proteomes" id="UP001281761"/>
    </source>
</evidence>
<dbReference type="SUPFAM" id="SSF64158">
    <property type="entry name" value="2,3-Bisphosphoglycerate-independent phosphoglycerate mutase, substrate-binding domain"/>
    <property type="match status" value="1"/>
</dbReference>
<sequence>MIIHGQGEAADITSLYPCYFKTTTEAIEKCRQLHQGKKDQCNLRFVFVGEDGKPIGKMEDGDACINTTIKDDRGIKINRVLEDPNSTFTTYLVPQLDLHNTGSEDTYANGITAYIITETHKYGHMTSSGMGQTERHPEMKTVEAQCQHRHWPEFETRSSSSPPSLPSFPLILPRNAQTGQVDQN</sequence>
<proteinExistence type="predicted"/>
<feature type="compositionally biased region" description="Low complexity" evidence="1">
    <location>
        <begin position="158"/>
        <end position="173"/>
    </location>
</feature>
<dbReference type="InterPro" id="IPR036646">
    <property type="entry name" value="PGAM_B_sf"/>
</dbReference>
<organism evidence="2 4">
    <name type="scientific">Blattamonas nauphoetae</name>
    <dbReference type="NCBI Taxonomy" id="2049346"/>
    <lineage>
        <taxon>Eukaryota</taxon>
        <taxon>Metamonada</taxon>
        <taxon>Preaxostyla</taxon>
        <taxon>Oxymonadida</taxon>
        <taxon>Blattamonas</taxon>
    </lineage>
</organism>
<feature type="region of interest" description="Disordered" evidence="1">
    <location>
        <begin position="151"/>
        <end position="184"/>
    </location>
</feature>
<feature type="compositionally biased region" description="Polar residues" evidence="1">
    <location>
        <begin position="175"/>
        <end position="184"/>
    </location>
</feature>
<comment type="caution">
    <text evidence="2">The sequence shown here is derived from an EMBL/GenBank/DDBJ whole genome shotgun (WGS) entry which is preliminary data.</text>
</comment>
<keyword evidence="2" id="KW-0413">Isomerase</keyword>
<dbReference type="GO" id="GO:0004619">
    <property type="term" value="F:phosphoglycerate mutase activity"/>
    <property type="evidence" value="ECO:0007669"/>
    <property type="project" value="UniProtKB-EC"/>
</dbReference>
<accession>A0ABQ9WLZ1</accession>
<evidence type="ECO:0000256" key="1">
    <source>
        <dbReference type="SAM" id="MobiDB-lite"/>
    </source>
</evidence>
<dbReference type="EMBL" id="JARBJD010000667">
    <property type="protein sequence ID" value="KAK2940469.1"/>
    <property type="molecule type" value="Genomic_DNA"/>
</dbReference>
<dbReference type="Proteomes" id="UP001281761">
    <property type="component" value="Unassembled WGS sequence"/>
</dbReference>
<protein>
    <submittedName>
        <fullName evidence="2">2,3-bisphosphoglycerate independent phosphoglycerate mutase</fullName>
        <ecNumber evidence="2">5.4.2.12</ecNumber>
    </submittedName>
</protein>
<dbReference type="EMBL" id="JARBJD010000225">
    <property type="protein sequence ID" value="KAK2946551.1"/>
    <property type="molecule type" value="Genomic_DNA"/>
</dbReference>
<gene>
    <name evidence="3" type="ORF">BLNAU_18527</name>
    <name evidence="2" type="ORF">BLNAU_24624</name>
</gene>
<name>A0ABQ9WLZ1_9EUKA</name>
<dbReference type="EC" id="5.4.2.12" evidence="2"/>
<evidence type="ECO:0000313" key="3">
    <source>
        <dbReference type="EMBL" id="KAK2946551.1"/>
    </source>
</evidence>
<evidence type="ECO:0000313" key="2">
    <source>
        <dbReference type="EMBL" id="KAK2940469.1"/>
    </source>
</evidence>
<keyword evidence="4" id="KW-1185">Reference proteome</keyword>
<reference evidence="2 4" key="1">
    <citation type="journal article" date="2022" name="bioRxiv">
        <title>Genomics of Preaxostyla Flagellates Illuminates Evolutionary Transitions and the Path Towards Mitochondrial Loss.</title>
        <authorList>
            <person name="Novak L.V.F."/>
            <person name="Treitli S.C."/>
            <person name="Pyrih J."/>
            <person name="Halakuc P."/>
            <person name="Pipaliya S.V."/>
            <person name="Vacek V."/>
            <person name="Brzon O."/>
            <person name="Soukal P."/>
            <person name="Eme L."/>
            <person name="Dacks J.B."/>
            <person name="Karnkowska A."/>
            <person name="Elias M."/>
            <person name="Hampl V."/>
        </authorList>
    </citation>
    <scope>NUCLEOTIDE SEQUENCE [LARGE SCALE GENOMIC DNA]</scope>
    <source>
        <strain evidence="2">NAU3</strain>
        <tissue evidence="2">Gut</tissue>
    </source>
</reference>